<feature type="signal peptide" evidence="4">
    <location>
        <begin position="1"/>
        <end position="29"/>
    </location>
</feature>
<proteinExistence type="inferred from homology"/>
<keyword evidence="2 3" id="KW-0326">Glycosidase</keyword>
<dbReference type="RefSeq" id="WP_281901809.1">
    <property type="nucleotide sequence ID" value="NZ_BSDI01000040.1"/>
</dbReference>
<dbReference type="SUPFAM" id="SSF51445">
    <property type="entry name" value="(Trans)glycosidases"/>
    <property type="match status" value="1"/>
</dbReference>
<evidence type="ECO:0000259" key="5">
    <source>
        <dbReference type="PROSITE" id="PS51764"/>
    </source>
</evidence>
<comment type="similarity">
    <text evidence="3">Belongs to the glycosyl hydrolase 26 family.</text>
</comment>
<evidence type="ECO:0000256" key="1">
    <source>
        <dbReference type="ARBA" id="ARBA00022801"/>
    </source>
</evidence>
<dbReference type="Proteomes" id="UP001144280">
    <property type="component" value="Unassembled WGS sequence"/>
</dbReference>
<dbReference type="Gene3D" id="3.20.20.80">
    <property type="entry name" value="Glycosidases"/>
    <property type="match status" value="1"/>
</dbReference>
<evidence type="ECO:0000313" key="6">
    <source>
        <dbReference type="EMBL" id="GLI01085.1"/>
    </source>
</evidence>
<evidence type="ECO:0000256" key="3">
    <source>
        <dbReference type="PROSITE-ProRule" id="PRU01100"/>
    </source>
</evidence>
<keyword evidence="4" id="KW-0732">Signal</keyword>
<accession>A0ABQ5R576</accession>
<reference evidence="6" key="1">
    <citation type="submission" date="2022-12" db="EMBL/GenBank/DDBJ databases">
        <title>New Phytohabitans aurantiacus sp. RD004123 nov., an actinomycete isolated from soil.</title>
        <authorList>
            <person name="Triningsih D.W."/>
            <person name="Harunari E."/>
            <person name="Igarashi Y."/>
        </authorList>
    </citation>
    <scope>NUCLEOTIDE SEQUENCE</scope>
    <source>
        <strain evidence="6">RD004123</strain>
    </source>
</reference>
<comment type="caution">
    <text evidence="6">The sequence shown here is derived from an EMBL/GenBank/DDBJ whole genome shotgun (WGS) entry which is preliminary data.</text>
</comment>
<dbReference type="InterPro" id="IPR022790">
    <property type="entry name" value="GH26_dom"/>
</dbReference>
<sequence>MASFPRFVRPVLVLATAAVCAAVPLTTHAATASCTVDDKLVNSCRPWLGARANDYPDVSSDQKVQLEFHEKRIGRQVDIVHTFAPVGKLPLSSSSDKYFALRADTYLYQNWKPVSRWKDAGGGNAKVNAFIDKAADAIKSLGGKKIFLTLHHEPENDVTSAGSCDTKSSASGGTAAEYRQMWKNVRTRFDAKGVDNVVWVMDYMNYKRWDCLVPQVYPGDAYVDWIMFNGYGSGSKANFVTDVDRFYKLLTSLSTADRNLVSKPWGIVEWGVHDAPQSTAIAYYGQAAAALATDRFPRLKAYMIFDSPGTHDQGGLRIRYDDKGRSDTAEQDAYRKFANSEAFAQG</sequence>
<evidence type="ECO:0000313" key="7">
    <source>
        <dbReference type="Proteomes" id="UP001144280"/>
    </source>
</evidence>
<dbReference type="InterPro" id="IPR017853">
    <property type="entry name" value="GH"/>
</dbReference>
<feature type="active site" description="Proton donor" evidence="3">
    <location>
        <position position="153"/>
    </location>
</feature>
<dbReference type="PROSITE" id="PS51257">
    <property type="entry name" value="PROKAR_LIPOPROTEIN"/>
    <property type="match status" value="1"/>
</dbReference>
<organism evidence="6 7">
    <name type="scientific">Phytohabitans aurantiacus</name>
    <dbReference type="NCBI Taxonomy" id="3016789"/>
    <lineage>
        <taxon>Bacteria</taxon>
        <taxon>Bacillati</taxon>
        <taxon>Actinomycetota</taxon>
        <taxon>Actinomycetes</taxon>
        <taxon>Micromonosporales</taxon>
        <taxon>Micromonosporaceae</taxon>
    </lineage>
</organism>
<dbReference type="Pfam" id="PF02156">
    <property type="entry name" value="Glyco_hydro_26"/>
    <property type="match status" value="1"/>
</dbReference>
<feature type="chain" id="PRO_5046576367" description="GH26 domain-containing protein" evidence="4">
    <location>
        <begin position="30"/>
        <end position="346"/>
    </location>
</feature>
<gene>
    <name evidence="6" type="ORF">Pa4123_63610</name>
</gene>
<feature type="domain" description="GH26" evidence="5">
    <location>
        <begin position="26"/>
        <end position="346"/>
    </location>
</feature>
<protein>
    <recommendedName>
        <fullName evidence="5">GH26 domain-containing protein</fullName>
    </recommendedName>
</protein>
<feature type="active site" description="Nucleophile" evidence="3">
    <location>
        <position position="269"/>
    </location>
</feature>
<dbReference type="EMBL" id="BSDI01000040">
    <property type="protein sequence ID" value="GLI01085.1"/>
    <property type="molecule type" value="Genomic_DNA"/>
</dbReference>
<keyword evidence="1 3" id="KW-0378">Hydrolase</keyword>
<dbReference type="PROSITE" id="PS51764">
    <property type="entry name" value="GH26"/>
    <property type="match status" value="1"/>
</dbReference>
<keyword evidence="7" id="KW-1185">Reference proteome</keyword>
<evidence type="ECO:0000256" key="2">
    <source>
        <dbReference type="ARBA" id="ARBA00023295"/>
    </source>
</evidence>
<name>A0ABQ5R576_9ACTN</name>
<evidence type="ECO:0000256" key="4">
    <source>
        <dbReference type="SAM" id="SignalP"/>
    </source>
</evidence>